<accession>A0A1Z5JHA8</accession>
<dbReference type="AlphaFoldDB" id="A0A1Z5JHA8"/>
<evidence type="ECO:0000313" key="3">
    <source>
        <dbReference type="Proteomes" id="UP000198406"/>
    </source>
</evidence>
<proteinExistence type="predicted"/>
<name>A0A1Z5JHA8_FISSO</name>
<sequence>MLSKSTATHFLTAGVSVIAGYSIFVKLFHNQCATFLIDKEHQHNQTIRSLQETHAEAIEQACQEDAVRFLETQTVLTSQNEELQHQLDLNREQLSKVSQQNDAYDERILKLSEQVKRLQRELGSSTVQVRQVQRVAQQEVESLRQQLDLSRSLVQQKIDEVRSLASTDGHDMSDVVRLQAAITRRNAAQCVQWLGVPPYALELTLHDHSSLRVEFTDFADMPHMIWTFLQLVDDGLYDGTSLQYKNTDRGPAVTGGEPHSASKQIHSSLQRQYATAGYGSEPLWFEELSPVAPCRENTFGLVGRGPTLLFPMLGYEDGGRFACPGKIVSGADILQQLRQTGQPIIIESVRILHKDGLKERSARFEL</sequence>
<dbReference type="OrthoDB" id="41872at2759"/>
<reference evidence="2 3" key="1">
    <citation type="journal article" date="2015" name="Plant Cell">
        <title>Oil accumulation by the oleaginous diatom Fistulifera solaris as revealed by the genome and transcriptome.</title>
        <authorList>
            <person name="Tanaka T."/>
            <person name="Maeda Y."/>
            <person name="Veluchamy A."/>
            <person name="Tanaka M."/>
            <person name="Abida H."/>
            <person name="Marechal E."/>
            <person name="Bowler C."/>
            <person name="Muto M."/>
            <person name="Sunaga Y."/>
            <person name="Tanaka M."/>
            <person name="Yoshino T."/>
            <person name="Taniguchi T."/>
            <person name="Fukuda Y."/>
            <person name="Nemoto M."/>
            <person name="Matsumoto M."/>
            <person name="Wong P.S."/>
            <person name="Aburatani S."/>
            <person name="Fujibuchi W."/>
        </authorList>
    </citation>
    <scope>NUCLEOTIDE SEQUENCE [LARGE SCALE GENOMIC DNA]</scope>
    <source>
        <strain evidence="2 3">JPCC DA0580</strain>
    </source>
</reference>
<evidence type="ECO:0000256" key="1">
    <source>
        <dbReference type="SAM" id="Coils"/>
    </source>
</evidence>
<dbReference type="InParanoid" id="A0A1Z5JHA8"/>
<dbReference type="Proteomes" id="UP000198406">
    <property type="component" value="Unassembled WGS sequence"/>
</dbReference>
<protein>
    <submittedName>
        <fullName evidence="2">Uncharacterized protein</fullName>
    </submittedName>
</protein>
<comment type="caution">
    <text evidence="2">The sequence shown here is derived from an EMBL/GenBank/DDBJ whole genome shotgun (WGS) entry which is preliminary data.</text>
</comment>
<organism evidence="2 3">
    <name type="scientific">Fistulifera solaris</name>
    <name type="common">Oleaginous diatom</name>
    <dbReference type="NCBI Taxonomy" id="1519565"/>
    <lineage>
        <taxon>Eukaryota</taxon>
        <taxon>Sar</taxon>
        <taxon>Stramenopiles</taxon>
        <taxon>Ochrophyta</taxon>
        <taxon>Bacillariophyta</taxon>
        <taxon>Bacillariophyceae</taxon>
        <taxon>Bacillariophycidae</taxon>
        <taxon>Naviculales</taxon>
        <taxon>Naviculaceae</taxon>
        <taxon>Fistulifera</taxon>
    </lineage>
</organism>
<gene>
    <name evidence="2" type="ORF">FisN_17Hh257</name>
</gene>
<evidence type="ECO:0000313" key="2">
    <source>
        <dbReference type="EMBL" id="GAX13316.1"/>
    </source>
</evidence>
<keyword evidence="3" id="KW-1185">Reference proteome</keyword>
<keyword evidence="1" id="KW-0175">Coiled coil</keyword>
<dbReference type="EMBL" id="BDSP01000061">
    <property type="protein sequence ID" value="GAX13316.1"/>
    <property type="molecule type" value="Genomic_DNA"/>
</dbReference>
<feature type="coiled-coil region" evidence="1">
    <location>
        <begin position="80"/>
        <end position="121"/>
    </location>
</feature>